<proteinExistence type="predicted"/>
<sequence length="371" mass="38357">MPADPSGLDEPNRTTHIRMRQGSSLPGSTTGPHDIRQNAATASPTRQTASQHCPATPPPSPVSTSMMISCASWPRDISPLDLTQNASSSAQKPPRGSPIAGRTASGRLTDSASSGPPTGLQRFSIPEALPVQVPRTHSNSALTALLPPILKAYPSQSSLQNMVSSSSGDMTGPLASSSMQDTTPRGTTMDLSLASSGLQHGSDSLDTPHAQGTRSAPPSPHAARHSTSSLTGDGSLHRQNSRVHGGVPAFAQHLEELSSLANGHANGQANGHPESLKRQSTSSFAQPPSPFLEFNDMPQAAHDREVRSRRGTDGQTGASAHSRNVSFSSTLDGSLGGSRDNSLRGNNSCHGNLASGTSLTPPPSPLTGPQV</sequence>
<evidence type="ECO:0000313" key="2">
    <source>
        <dbReference type="EMBL" id="KAK9809643.1"/>
    </source>
</evidence>
<gene>
    <name evidence="2" type="ORF">WJX73_010516</name>
</gene>
<evidence type="ECO:0000313" key="3">
    <source>
        <dbReference type="Proteomes" id="UP001465755"/>
    </source>
</evidence>
<accession>A0AAW1PIG3</accession>
<dbReference type="AlphaFoldDB" id="A0AAW1PIG3"/>
<feature type="compositionally biased region" description="Basic and acidic residues" evidence="1">
    <location>
        <begin position="301"/>
        <end position="312"/>
    </location>
</feature>
<comment type="caution">
    <text evidence="2">The sequence shown here is derived from an EMBL/GenBank/DDBJ whole genome shotgun (WGS) entry which is preliminary data.</text>
</comment>
<feature type="compositionally biased region" description="Polar residues" evidence="1">
    <location>
        <begin position="174"/>
        <end position="216"/>
    </location>
</feature>
<feature type="region of interest" description="Disordered" evidence="1">
    <location>
        <begin position="160"/>
        <end position="242"/>
    </location>
</feature>
<name>A0AAW1PIG3_9CHLO</name>
<feature type="compositionally biased region" description="Polar residues" evidence="1">
    <location>
        <begin position="81"/>
        <end position="91"/>
    </location>
</feature>
<dbReference type="EMBL" id="JALJOQ010000018">
    <property type="protein sequence ID" value="KAK9809643.1"/>
    <property type="molecule type" value="Genomic_DNA"/>
</dbReference>
<feature type="compositionally biased region" description="Polar residues" evidence="1">
    <location>
        <begin position="339"/>
        <end position="350"/>
    </location>
</feature>
<protein>
    <submittedName>
        <fullName evidence="2">Uncharacterized protein</fullName>
    </submittedName>
</protein>
<feature type="compositionally biased region" description="Pro residues" evidence="1">
    <location>
        <begin position="360"/>
        <end position="371"/>
    </location>
</feature>
<feature type="region of interest" description="Disordered" evidence="1">
    <location>
        <begin position="262"/>
        <end position="371"/>
    </location>
</feature>
<organism evidence="2 3">
    <name type="scientific">Symbiochloris irregularis</name>
    <dbReference type="NCBI Taxonomy" id="706552"/>
    <lineage>
        <taxon>Eukaryota</taxon>
        <taxon>Viridiplantae</taxon>
        <taxon>Chlorophyta</taxon>
        <taxon>core chlorophytes</taxon>
        <taxon>Trebouxiophyceae</taxon>
        <taxon>Trebouxiales</taxon>
        <taxon>Trebouxiaceae</taxon>
        <taxon>Symbiochloris</taxon>
    </lineage>
</organism>
<reference evidence="2 3" key="1">
    <citation type="journal article" date="2024" name="Nat. Commun.">
        <title>Phylogenomics reveals the evolutionary origins of lichenization in chlorophyte algae.</title>
        <authorList>
            <person name="Puginier C."/>
            <person name="Libourel C."/>
            <person name="Otte J."/>
            <person name="Skaloud P."/>
            <person name="Haon M."/>
            <person name="Grisel S."/>
            <person name="Petersen M."/>
            <person name="Berrin J.G."/>
            <person name="Delaux P.M."/>
            <person name="Dal Grande F."/>
            <person name="Keller J."/>
        </authorList>
    </citation>
    <scope>NUCLEOTIDE SEQUENCE [LARGE SCALE GENOMIC DNA]</scope>
    <source>
        <strain evidence="2 3">SAG 2036</strain>
    </source>
</reference>
<feature type="region of interest" description="Disordered" evidence="1">
    <location>
        <begin position="1"/>
        <end position="127"/>
    </location>
</feature>
<keyword evidence="3" id="KW-1185">Reference proteome</keyword>
<feature type="compositionally biased region" description="Polar residues" evidence="1">
    <location>
        <begin position="313"/>
        <end position="332"/>
    </location>
</feature>
<evidence type="ECO:0000256" key="1">
    <source>
        <dbReference type="SAM" id="MobiDB-lite"/>
    </source>
</evidence>
<feature type="compositionally biased region" description="Polar residues" evidence="1">
    <location>
        <begin position="38"/>
        <end position="53"/>
    </location>
</feature>
<feature type="compositionally biased region" description="Polar residues" evidence="1">
    <location>
        <begin position="106"/>
        <end position="116"/>
    </location>
</feature>
<feature type="compositionally biased region" description="Polar residues" evidence="1">
    <location>
        <begin position="21"/>
        <end position="31"/>
    </location>
</feature>
<dbReference type="Proteomes" id="UP001465755">
    <property type="component" value="Unassembled WGS sequence"/>
</dbReference>